<sequence>MMSVRFHSAFSTAVVGVAGGYTAFFNIIPDELRLAMAGGLGVCLVLVALFTTPPEDRRSYNVAKVSLVTLAMVLTLSYYFAEPLSNSLQTEANFVGSTTRLLTVLAAIMYFRFVPQQLPPKLSVAITVAMIAMCAITWIVQGEYVLAGIPRPFPFTGGADGIHSSGYSLISALIATFVLLKTRYLRSSVALVLILILSFLILKYEVRTTWLMLIFFFAARAVVFIQDRYGKALVLPVFAFFVSAGIFVAIIIFSQVDLLEFSSGRTSVYVERLTLILDRNLWQILFGSGAGSEILTSNVWWWEAKNSHNDFIDLTIVSGLVGLFATLSICATSLISADRQQLPVLAALIASSLVSNGLLNRPLIAILHLSTMVFAHELRRFPREQNPKSIRAEQELAA</sequence>
<keyword evidence="1" id="KW-0812">Transmembrane</keyword>
<evidence type="ECO:0000256" key="1">
    <source>
        <dbReference type="SAM" id="Phobius"/>
    </source>
</evidence>
<name>A0ABY0E003_9BRAD</name>
<evidence type="ECO:0000313" key="2">
    <source>
        <dbReference type="EMBL" id="RXH09183.1"/>
    </source>
</evidence>
<feature type="transmembrane region" description="Helical" evidence="1">
    <location>
        <begin position="62"/>
        <end position="80"/>
    </location>
</feature>
<organism evidence="2 3">
    <name type="scientific">Bradyrhizobium guangzhouense</name>
    <dbReference type="NCBI Taxonomy" id="1325095"/>
    <lineage>
        <taxon>Bacteria</taxon>
        <taxon>Pseudomonadati</taxon>
        <taxon>Pseudomonadota</taxon>
        <taxon>Alphaproteobacteria</taxon>
        <taxon>Hyphomicrobiales</taxon>
        <taxon>Nitrobacteraceae</taxon>
        <taxon>Bradyrhizobium</taxon>
    </lineage>
</organism>
<keyword evidence="1" id="KW-0472">Membrane</keyword>
<feature type="transmembrane region" description="Helical" evidence="1">
    <location>
        <begin position="92"/>
        <end position="110"/>
    </location>
</feature>
<protein>
    <recommendedName>
        <fullName evidence="4">O-antigen ligase domain-containing protein</fullName>
    </recommendedName>
</protein>
<feature type="transmembrane region" description="Helical" evidence="1">
    <location>
        <begin position="314"/>
        <end position="335"/>
    </location>
</feature>
<evidence type="ECO:0000313" key="3">
    <source>
        <dbReference type="Proteomes" id="UP000290401"/>
    </source>
</evidence>
<feature type="transmembrane region" description="Helical" evidence="1">
    <location>
        <begin position="34"/>
        <end position="50"/>
    </location>
</feature>
<feature type="transmembrane region" description="Helical" evidence="1">
    <location>
        <begin position="185"/>
        <end position="202"/>
    </location>
</feature>
<feature type="transmembrane region" description="Helical" evidence="1">
    <location>
        <begin position="161"/>
        <end position="180"/>
    </location>
</feature>
<reference evidence="2 3" key="1">
    <citation type="submission" date="2018-10" db="EMBL/GenBank/DDBJ databases">
        <title>Bradyrhizobium sp. nov., effective nodules isolated from peanut in China.</title>
        <authorList>
            <person name="Li Y."/>
        </authorList>
    </citation>
    <scope>NUCLEOTIDE SEQUENCE [LARGE SCALE GENOMIC DNA]</scope>
    <source>
        <strain evidence="2 3">CCBAU 53426</strain>
    </source>
</reference>
<accession>A0ABY0E003</accession>
<proteinExistence type="predicted"/>
<comment type="caution">
    <text evidence="2">The sequence shown here is derived from an EMBL/GenBank/DDBJ whole genome shotgun (WGS) entry which is preliminary data.</text>
</comment>
<keyword evidence="1" id="KW-1133">Transmembrane helix</keyword>
<dbReference type="RefSeq" id="WP_128958550.1">
    <property type="nucleotide sequence ID" value="NZ_RDQZ01000026.1"/>
</dbReference>
<feature type="transmembrane region" description="Helical" evidence="1">
    <location>
        <begin position="9"/>
        <end position="28"/>
    </location>
</feature>
<gene>
    <name evidence="2" type="ORF">EAS56_26350</name>
</gene>
<evidence type="ECO:0008006" key="4">
    <source>
        <dbReference type="Google" id="ProtNLM"/>
    </source>
</evidence>
<dbReference type="EMBL" id="RDQZ01000026">
    <property type="protein sequence ID" value="RXH09183.1"/>
    <property type="molecule type" value="Genomic_DNA"/>
</dbReference>
<feature type="transmembrane region" description="Helical" evidence="1">
    <location>
        <begin position="208"/>
        <end position="225"/>
    </location>
</feature>
<feature type="transmembrane region" description="Helical" evidence="1">
    <location>
        <begin position="341"/>
        <end position="359"/>
    </location>
</feature>
<feature type="transmembrane region" description="Helical" evidence="1">
    <location>
        <begin position="122"/>
        <end position="141"/>
    </location>
</feature>
<dbReference type="Proteomes" id="UP000290401">
    <property type="component" value="Unassembled WGS sequence"/>
</dbReference>
<feature type="transmembrane region" description="Helical" evidence="1">
    <location>
        <begin position="232"/>
        <end position="253"/>
    </location>
</feature>
<keyword evidence="3" id="KW-1185">Reference proteome</keyword>